<reference evidence="6 7" key="1">
    <citation type="submission" date="2016-07" db="EMBL/GenBank/DDBJ databases">
        <title>Pervasive Adenine N6-methylation of Active Genes in Fungi.</title>
        <authorList>
            <consortium name="DOE Joint Genome Institute"/>
            <person name="Mondo S.J."/>
            <person name="Dannebaum R.O."/>
            <person name="Kuo R.C."/>
            <person name="Labutti K."/>
            <person name="Haridas S."/>
            <person name="Kuo A."/>
            <person name="Salamov A."/>
            <person name="Ahrendt S.R."/>
            <person name="Lipzen A."/>
            <person name="Sullivan W."/>
            <person name="Andreopoulos W.B."/>
            <person name="Clum A."/>
            <person name="Lindquist E."/>
            <person name="Daum C."/>
            <person name="Ramamoorthy G.K."/>
            <person name="Gryganskyi A."/>
            <person name="Culley D."/>
            <person name="Magnuson J.K."/>
            <person name="James T.Y."/>
            <person name="O'Malley M.A."/>
            <person name="Stajich J.E."/>
            <person name="Spatafora J.W."/>
            <person name="Visel A."/>
            <person name="Grigoriev I.V."/>
        </authorList>
    </citation>
    <scope>NUCLEOTIDE SEQUENCE [LARGE SCALE GENOMIC DNA]</scope>
    <source>
        <strain evidence="6 7">62-1032</strain>
    </source>
</reference>
<proteinExistence type="predicted"/>
<keyword evidence="2 4" id="KW-0863">Zinc-finger</keyword>
<dbReference type="InterPro" id="IPR002893">
    <property type="entry name" value="Znf_MYND"/>
</dbReference>
<dbReference type="PROSITE" id="PS50865">
    <property type="entry name" value="ZF_MYND_2"/>
    <property type="match status" value="1"/>
</dbReference>
<comment type="caution">
    <text evidence="6">The sequence shown here is derived from an EMBL/GenBank/DDBJ whole genome shotgun (WGS) entry which is preliminary data.</text>
</comment>
<keyword evidence="3" id="KW-0862">Zinc</keyword>
<evidence type="ECO:0000256" key="2">
    <source>
        <dbReference type="ARBA" id="ARBA00022771"/>
    </source>
</evidence>
<dbReference type="Proteomes" id="UP000193467">
    <property type="component" value="Unassembled WGS sequence"/>
</dbReference>
<evidence type="ECO:0000256" key="1">
    <source>
        <dbReference type="ARBA" id="ARBA00022723"/>
    </source>
</evidence>
<dbReference type="AlphaFoldDB" id="A0A1Y2F2I5"/>
<feature type="domain" description="MYND-type" evidence="5">
    <location>
        <begin position="302"/>
        <end position="339"/>
    </location>
</feature>
<dbReference type="OrthoDB" id="341421at2759"/>
<keyword evidence="7" id="KW-1185">Reference proteome</keyword>
<dbReference type="Pfam" id="PF01753">
    <property type="entry name" value="zf-MYND"/>
    <property type="match status" value="1"/>
</dbReference>
<dbReference type="GO" id="GO:0008270">
    <property type="term" value="F:zinc ion binding"/>
    <property type="evidence" value="ECO:0007669"/>
    <property type="project" value="UniProtKB-KW"/>
</dbReference>
<evidence type="ECO:0000256" key="3">
    <source>
        <dbReference type="ARBA" id="ARBA00022833"/>
    </source>
</evidence>
<organism evidence="6 7">
    <name type="scientific">Leucosporidium creatinivorum</name>
    <dbReference type="NCBI Taxonomy" id="106004"/>
    <lineage>
        <taxon>Eukaryota</taxon>
        <taxon>Fungi</taxon>
        <taxon>Dikarya</taxon>
        <taxon>Basidiomycota</taxon>
        <taxon>Pucciniomycotina</taxon>
        <taxon>Microbotryomycetes</taxon>
        <taxon>Leucosporidiales</taxon>
        <taxon>Leucosporidium</taxon>
    </lineage>
</organism>
<protein>
    <recommendedName>
        <fullName evidence="5">MYND-type domain-containing protein</fullName>
    </recommendedName>
</protein>
<keyword evidence="1" id="KW-0479">Metal-binding</keyword>
<sequence length="348" mass="37694">MPFKLQQRTLSAYDPLVRPKGDIRAKPIPTPPNRSPHLLALHASSYALLGPESPKRGVIAHLAGGTTIIATRCEATKRLSVADVDSGGNHDFSSYSKQFGWLAEDKCPAMEIVFIHSPSCPPPLAALQPTLRALAEPLGVSLSFSTQELPSGISLQIDRNTSTITSLNLAPGTVMDDPIATVESHAQWKVQTRRSCLTPFQTDICKVLDGGKIPIWEQFDGKQLAPLPTLSDTARTTLKILTEGQMAQTGSGSRKAAPQGSAIMLTLPQGRVDRRDPKNFVLSPMEQLQMGAMRVVSLGAACVVCGETEGISKCASCEWEPYCGSRCQKQDWPAHKGWCKKNRRSSKP</sequence>
<accession>A0A1Y2F2I5</accession>
<dbReference type="Gene3D" id="6.10.140.2220">
    <property type="match status" value="1"/>
</dbReference>
<evidence type="ECO:0000313" key="6">
    <source>
        <dbReference type="EMBL" id="ORY78079.1"/>
    </source>
</evidence>
<evidence type="ECO:0000256" key="4">
    <source>
        <dbReference type="PROSITE-ProRule" id="PRU00134"/>
    </source>
</evidence>
<evidence type="ECO:0000259" key="5">
    <source>
        <dbReference type="PROSITE" id="PS50865"/>
    </source>
</evidence>
<dbReference type="PROSITE" id="PS01360">
    <property type="entry name" value="ZF_MYND_1"/>
    <property type="match status" value="1"/>
</dbReference>
<dbReference type="EMBL" id="MCGR01000030">
    <property type="protein sequence ID" value="ORY78079.1"/>
    <property type="molecule type" value="Genomic_DNA"/>
</dbReference>
<dbReference type="SUPFAM" id="SSF144232">
    <property type="entry name" value="HIT/MYND zinc finger-like"/>
    <property type="match status" value="1"/>
</dbReference>
<name>A0A1Y2F2I5_9BASI</name>
<evidence type="ECO:0000313" key="7">
    <source>
        <dbReference type="Proteomes" id="UP000193467"/>
    </source>
</evidence>
<dbReference type="InParanoid" id="A0A1Y2F2I5"/>
<gene>
    <name evidence="6" type="ORF">BCR35DRAFT_353059</name>
</gene>